<evidence type="ECO:0000313" key="3">
    <source>
        <dbReference type="Proteomes" id="UP001066276"/>
    </source>
</evidence>
<evidence type="ECO:0000313" key="2">
    <source>
        <dbReference type="EMBL" id="KAJ1114837.1"/>
    </source>
</evidence>
<gene>
    <name evidence="2" type="ORF">NDU88_003067</name>
</gene>
<protein>
    <submittedName>
        <fullName evidence="2">Uncharacterized protein</fullName>
    </submittedName>
</protein>
<name>A0AAV7NFI8_PLEWA</name>
<sequence>MAIPRTTEDFHLSVPNGEFLGGTSEISALEMSEVRDPCKKEETGRRGDTGWRSRPDIASNEEEEGRETKA</sequence>
<comment type="caution">
    <text evidence="2">The sequence shown here is derived from an EMBL/GenBank/DDBJ whole genome shotgun (WGS) entry which is preliminary data.</text>
</comment>
<accession>A0AAV7NFI8</accession>
<feature type="region of interest" description="Disordered" evidence="1">
    <location>
        <begin position="30"/>
        <end position="70"/>
    </location>
</feature>
<reference evidence="2" key="1">
    <citation type="journal article" date="2022" name="bioRxiv">
        <title>Sequencing and chromosome-scale assembly of the giantPleurodeles waltlgenome.</title>
        <authorList>
            <person name="Brown T."/>
            <person name="Elewa A."/>
            <person name="Iarovenko S."/>
            <person name="Subramanian E."/>
            <person name="Araus A.J."/>
            <person name="Petzold A."/>
            <person name="Susuki M."/>
            <person name="Suzuki K.-i.T."/>
            <person name="Hayashi T."/>
            <person name="Toyoda A."/>
            <person name="Oliveira C."/>
            <person name="Osipova E."/>
            <person name="Leigh N.D."/>
            <person name="Simon A."/>
            <person name="Yun M.H."/>
        </authorList>
    </citation>
    <scope>NUCLEOTIDE SEQUENCE</scope>
    <source>
        <strain evidence="2">20211129_DDA</strain>
        <tissue evidence="2">Liver</tissue>
    </source>
</reference>
<dbReference type="Proteomes" id="UP001066276">
    <property type="component" value="Chromosome 8"/>
</dbReference>
<organism evidence="2 3">
    <name type="scientific">Pleurodeles waltl</name>
    <name type="common">Iberian ribbed newt</name>
    <dbReference type="NCBI Taxonomy" id="8319"/>
    <lineage>
        <taxon>Eukaryota</taxon>
        <taxon>Metazoa</taxon>
        <taxon>Chordata</taxon>
        <taxon>Craniata</taxon>
        <taxon>Vertebrata</taxon>
        <taxon>Euteleostomi</taxon>
        <taxon>Amphibia</taxon>
        <taxon>Batrachia</taxon>
        <taxon>Caudata</taxon>
        <taxon>Salamandroidea</taxon>
        <taxon>Salamandridae</taxon>
        <taxon>Pleurodelinae</taxon>
        <taxon>Pleurodeles</taxon>
    </lineage>
</organism>
<feature type="compositionally biased region" description="Basic and acidic residues" evidence="1">
    <location>
        <begin position="32"/>
        <end position="55"/>
    </location>
</feature>
<evidence type="ECO:0000256" key="1">
    <source>
        <dbReference type="SAM" id="MobiDB-lite"/>
    </source>
</evidence>
<keyword evidence="3" id="KW-1185">Reference proteome</keyword>
<feature type="compositionally biased region" description="Acidic residues" evidence="1">
    <location>
        <begin position="59"/>
        <end position="70"/>
    </location>
</feature>
<dbReference type="AlphaFoldDB" id="A0AAV7NFI8"/>
<proteinExistence type="predicted"/>
<dbReference type="EMBL" id="JANPWB010000012">
    <property type="protein sequence ID" value="KAJ1114837.1"/>
    <property type="molecule type" value="Genomic_DNA"/>
</dbReference>